<protein>
    <submittedName>
        <fullName evidence="2">Uncharacterized protein</fullName>
    </submittedName>
</protein>
<gene>
    <name evidence="2" type="ORF">HYN51_02605</name>
</gene>
<dbReference type="PROSITE" id="PS51257">
    <property type="entry name" value="PROKAR_LIPOPROTEIN"/>
    <property type="match status" value="1"/>
</dbReference>
<keyword evidence="1" id="KW-1133">Transmembrane helix</keyword>
<sequence>MDIVKYSYKINRLFILMGIGFFGWLTWFSCHQINNTEQWLVVGQSASVTAEQARYLLSATALIFALLTLMAFMIWLNSFSERQNIIFTSDAINYPKGHLRPKLITIMYGDIRELARINVQHNEALEITTSHSKYRILKSMLKNQATFNEVCERLQQMAAPFLTIV</sequence>
<keyword evidence="1" id="KW-0812">Transmembrane</keyword>
<proteinExistence type="predicted"/>
<evidence type="ECO:0000313" key="2">
    <source>
        <dbReference type="EMBL" id="AWH87551.1"/>
    </source>
</evidence>
<accession>A0A2Y9TVE5</accession>
<keyword evidence="1" id="KW-0472">Membrane</keyword>
<dbReference type="Proteomes" id="UP000244908">
    <property type="component" value="Chromosome"/>
</dbReference>
<feature type="transmembrane region" description="Helical" evidence="1">
    <location>
        <begin position="54"/>
        <end position="76"/>
    </location>
</feature>
<dbReference type="RefSeq" id="WP_108899639.1">
    <property type="nucleotide sequence ID" value="NZ_CP029185.2"/>
</dbReference>
<dbReference type="AlphaFoldDB" id="A0A2Y9TVE5"/>
<evidence type="ECO:0000256" key="1">
    <source>
        <dbReference type="SAM" id="Phobius"/>
    </source>
</evidence>
<name>A0A2Y9TVE5_9GAMM</name>
<reference evidence="2 3" key="1">
    <citation type="journal article" date="2019" name="Int. J. Syst. Evol. Microbiol.">
        <title>Limnobaculum parvum gen. nov., sp. nov., isolated from a freshwater lake.</title>
        <authorList>
            <person name="Baek C."/>
            <person name="Shin S.K."/>
            <person name="Yi H."/>
        </authorList>
    </citation>
    <scope>NUCLEOTIDE SEQUENCE [LARGE SCALE GENOMIC DNA]</scope>
    <source>
        <strain evidence="2 3">HYN0051</strain>
    </source>
</reference>
<feature type="transmembrane region" description="Helical" evidence="1">
    <location>
        <begin position="12"/>
        <end position="34"/>
    </location>
</feature>
<organism evidence="2 3">
    <name type="scientific">Limnobaculum parvum</name>
    <dbReference type="NCBI Taxonomy" id="2172103"/>
    <lineage>
        <taxon>Bacteria</taxon>
        <taxon>Pseudomonadati</taxon>
        <taxon>Pseudomonadota</taxon>
        <taxon>Gammaproteobacteria</taxon>
        <taxon>Enterobacterales</taxon>
        <taxon>Budviciaceae</taxon>
        <taxon>Limnobaculum</taxon>
    </lineage>
</organism>
<evidence type="ECO:0000313" key="3">
    <source>
        <dbReference type="Proteomes" id="UP000244908"/>
    </source>
</evidence>
<dbReference type="OrthoDB" id="6636329at2"/>
<dbReference type="EMBL" id="CP029185">
    <property type="protein sequence ID" value="AWH87551.1"/>
    <property type="molecule type" value="Genomic_DNA"/>
</dbReference>
<dbReference type="KEGG" id="lpv:HYN51_02605"/>
<keyword evidence="3" id="KW-1185">Reference proteome</keyword>